<evidence type="ECO:0000256" key="1">
    <source>
        <dbReference type="ARBA" id="ARBA00004141"/>
    </source>
</evidence>
<keyword evidence="5" id="KW-1133">Transmembrane helix</keyword>
<dbReference type="GO" id="GO:0006631">
    <property type="term" value="P:fatty acid metabolic process"/>
    <property type="evidence" value="ECO:0007669"/>
    <property type="project" value="UniProtKB-KW"/>
</dbReference>
<evidence type="ECO:0000256" key="9">
    <source>
        <dbReference type="ARBA" id="ARBA00023136"/>
    </source>
</evidence>
<protein>
    <submittedName>
        <fullName evidence="10">Fatty acid desaturase family protein</fullName>
        <ecNumber evidence="10">1.14.19.1</ecNumber>
    </submittedName>
</protein>
<organism evidence="10 11">
    <name type="scientific">Piscirickettsia salmonis</name>
    <dbReference type="NCBI Taxonomy" id="1238"/>
    <lineage>
        <taxon>Bacteria</taxon>
        <taxon>Pseudomonadati</taxon>
        <taxon>Pseudomonadota</taxon>
        <taxon>Gammaproteobacteria</taxon>
        <taxon>Thiotrichales</taxon>
        <taxon>Piscirickettsiaceae</taxon>
        <taxon>Piscirickettsia</taxon>
    </lineage>
</organism>
<dbReference type="Pfam" id="PF00487">
    <property type="entry name" value="FA_desaturase"/>
    <property type="match status" value="1"/>
</dbReference>
<evidence type="ECO:0000256" key="6">
    <source>
        <dbReference type="ARBA" id="ARBA00023002"/>
    </source>
</evidence>
<evidence type="ECO:0000313" key="10">
    <source>
        <dbReference type="EMBL" id="ALB21546.1"/>
    </source>
</evidence>
<evidence type="ECO:0000256" key="4">
    <source>
        <dbReference type="ARBA" id="ARBA00022832"/>
    </source>
</evidence>
<dbReference type="CDD" id="cd03505">
    <property type="entry name" value="Delta9-FADS-like"/>
    <property type="match status" value="1"/>
</dbReference>
<evidence type="ECO:0000313" key="11">
    <source>
        <dbReference type="Proteomes" id="UP000029558"/>
    </source>
</evidence>
<dbReference type="Pfam" id="PF01610">
    <property type="entry name" value="DDE_Tnp_ISL3"/>
    <property type="match status" value="1"/>
</dbReference>
<accession>A0A1L6TGJ9</accession>
<keyword evidence="7" id="KW-0408">Iron</keyword>
<dbReference type="AlphaFoldDB" id="A0A1L6TGJ9"/>
<keyword evidence="6 10" id="KW-0560">Oxidoreductase</keyword>
<comment type="subcellular location">
    <subcellularLocation>
        <location evidence="1">Membrane</location>
        <topology evidence="1">Multi-pass membrane protein</topology>
    </subcellularLocation>
</comment>
<dbReference type="GO" id="GO:0004768">
    <property type="term" value="F:stearoyl-CoA 9-desaturase activity"/>
    <property type="evidence" value="ECO:0007669"/>
    <property type="project" value="UniProtKB-EC"/>
</dbReference>
<reference evidence="10 11" key="1">
    <citation type="journal article" date="2014" name="Genome Announc.">
        <title>Comparative Genome Analysis of Two Isolates of the Fish Pathogen Piscirickettsia salmonis from Different Hosts Reveals Major Differences in Virulence-Associated Secretion Systems.</title>
        <authorList>
            <person name="Bohle H."/>
            <person name="Henriquez P."/>
            <person name="Grothusen H."/>
            <person name="Navas E."/>
            <person name="Sandoval A."/>
            <person name="Bustamante F."/>
            <person name="Bustos P."/>
            <person name="Mancilla M."/>
        </authorList>
    </citation>
    <scope>NUCLEOTIDE SEQUENCE [LARGE SCALE GENOMIC DNA]</scope>
    <source>
        <strain evidence="11">B1-32597</strain>
    </source>
</reference>
<dbReference type="GO" id="GO:0016020">
    <property type="term" value="C:membrane"/>
    <property type="evidence" value="ECO:0007669"/>
    <property type="project" value="UniProtKB-SubCell"/>
</dbReference>
<proteinExistence type="inferred from homology"/>
<evidence type="ECO:0000256" key="8">
    <source>
        <dbReference type="ARBA" id="ARBA00023098"/>
    </source>
</evidence>
<keyword evidence="4" id="KW-0276">Fatty acid metabolism</keyword>
<dbReference type="InterPro" id="IPR002560">
    <property type="entry name" value="Transposase_DDE"/>
</dbReference>
<evidence type="ECO:0000256" key="3">
    <source>
        <dbReference type="ARBA" id="ARBA00022692"/>
    </source>
</evidence>
<dbReference type="PANTHER" id="PTHR11351:SF33">
    <property type="entry name" value="DELTA-9 FATTY ACID DESATURASE, DESA"/>
    <property type="match status" value="1"/>
</dbReference>
<evidence type="ECO:0000256" key="7">
    <source>
        <dbReference type="ARBA" id="ARBA00023004"/>
    </source>
</evidence>
<keyword evidence="8" id="KW-0443">Lipid metabolism</keyword>
<dbReference type="InterPro" id="IPR005804">
    <property type="entry name" value="FA_desaturase_dom"/>
</dbReference>
<evidence type="ECO:0000256" key="5">
    <source>
        <dbReference type="ARBA" id="ARBA00022989"/>
    </source>
</evidence>
<keyword evidence="9" id="KW-0472">Membrane</keyword>
<evidence type="ECO:0000256" key="2">
    <source>
        <dbReference type="ARBA" id="ARBA00008749"/>
    </source>
</evidence>
<comment type="similarity">
    <text evidence="2">Belongs to the fatty acid desaturase type 2 family.</text>
</comment>
<gene>
    <name evidence="10" type="ORF">KU39_362</name>
</gene>
<dbReference type="RefSeq" id="WP_017377650.1">
    <property type="nucleotide sequence ID" value="NZ_CP012508.1"/>
</dbReference>
<dbReference type="InterPro" id="IPR015876">
    <property type="entry name" value="Acyl-CoA_DS"/>
</dbReference>
<dbReference type="PANTHER" id="PTHR11351">
    <property type="entry name" value="ACYL-COA DESATURASE"/>
    <property type="match status" value="1"/>
</dbReference>
<dbReference type="OrthoDB" id="9768289at2"/>
<keyword evidence="3" id="KW-0812">Transmembrane</keyword>
<dbReference type="EC" id="1.14.19.1" evidence="10"/>
<dbReference type="EMBL" id="CP012508">
    <property type="protein sequence ID" value="ALB21546.1"/>
    <property type="molecule type" value="Genomic_DNA"/>
</dbReference>
<dbReference type="Proteomes" id="UP000029558">
    <property type="component" value="Chromosome"/>
</dbReference>
<name>A0A1L6TGJ9_PISSA</name>
<sequence>MLSFYGLLNLPWWGYVIAVLLLTHVTIVAVTVFLHRHQAHRALDLHPVVSHFFRLWLWLTTGMVTKEWVAVHRKHHAHCETTEDPHSPRTYGIKTVLWEGADLYRHAIQTQPEMMEKFGHATPNDTLERHLYSRFRYLGIIIMLILDIVLLGVPGIAVWAIQMMWIPFFAAGVINGIGHYVGYRNFEAADASTNVSPWGILIGGEELHNNHHAYASSAKFSVKPWEFDIGWMYIRLLETCQLARVKKRIPRGACVAGKSEVDNATLKAVVQNRLQLLSKYQKDVLQPTFKAERARQGEGVLNSAASKLLKRDQRFFSHADHQALEQVLISSKALDLVYQFRAKLQAIWTQKASNQKDVLDALKQWCLQAEASGEQRLQEFVSYLRGYVLTTQSH</sequence>